<evidence type="ECO:0000256" key="9">
    <source>
        <dbReference type="SAM" id="Phobius"/>
    </source>
</evidence>
<dbReference type="CDD" id="cd17323">
    <property type="entry name" value="MFS_Tpo1_MDR_like"/>
    <property type="match status" value="1"/>
</dbReference>
<keyword evidence="2" id="KW-0813">Transport</keyword>
<evidence type="ECO:0000313" key="11">
    <source>
        <dbReference type="EMBL" id="RPD65881.1"/>
    </source>
</evidence>
<dbReference type="SUPFAM" id="SSF103473">
    <property type="entry name" value="MFS general substrate transporter"/>
    <property type="match status" value="1"/>
</dbReference>
<evidence type="ECO:0000256" key="3">
    <source>
        <dbReference type="ARBA" id="ARBA00022475"/>
    </source>
</evidence>
<feature type="compositionally biased region" description="Basic and acidic residues" evidence="8">
    <location>
        <begin position="550"/>
        <end position="568"/>
    </location>
</feature>
<keyword evidence="12" id="KW-1185">Reference proteome</keyword>
<dbReference type="InterPro" id="IPR011701">
    <property type="entry name" value="MFS"/>
</dbReference>
<dbReference type="Gene3D" id="1.20.1250.20">
    <property type="entry name" value="MFS general substrate transporter like domains"/>
    <property type="match status" value="1"/>
</dbReference>
<feature type="transmembrane region" description="Helical" evidence="9">
    <location>
        <begin position="464"/>
        <end position="489"/>
    </location>
</feature>
<gene>
    <name evidence="11" type="ORF">L227DRAFT_590360</name>
</gene>
<dbReference type="PANTHER" id="PTHR23502:SF186">
    <property type="entry name" value="MAJOR FACILITATOR SUPERFAMILY (MFS) PROFILE DOMAIN-CONTAINING PROTEIN"/>
    <property type="match status" value="1"/>
</dbReference>
<dbReference type="PROSITE" id="PS50850">
    <property type="entry name" value="MFS"/>
    <property type="match status" value="1"/>
</dbReference>
<dbReference type="GO" id="GO:0022857">
    <property type="term" value="F:transmembrane transporter activity"/>
    <property type="evidence" value="ECO:0007669"/>
    <property type="project" value="InterPro"/>
</dbReference>
<dbReference type="InterPro" id="IPR036259">
    <property type="entry name" value="MFS_trans_sf"/>
</dbReference>
<accession>A0A5C2SRA5</accession>
<feature type="compositionally biased region" description="Basic and acidic residues" evidence="8">
    <location>
        <begin position="46"/>
        <end position="60"/>
    </location>
</feature>
<comment type="subcellular location">
    <subcellularLocation>
        <location evidence="1">Cell membrane</location>
        <topology evidence="1">Multi-pass membrane protein</topology>
    </subcellularLocation>
</comment>
<feature type="transmembrane region" description="Helical" evidence="9">
    <location>
        <begin position="254"/>
        <end position="280"/>
    </location>
</feature>
<dbReference type="Proteomes" id="UP000313359">
    <property type="component" value="Unassembled WGS sequence"/>
</dbReference>
<evidence type="ECO:0000256" key="7">
    <source>
        <dbReference type="ARBA" id="ARBA00038459"/>
    </source>
</evidence>
<reference evidence="11" key="1">
    <citation type="journal article" date="2018" name="Genome Biol. Evol.">
        <title>Genomics and development of Lentinus tigrinus, a white-rot wood-decaying mushroom with dimorphic fruiting bodies.</title>
        <authorList>
            <person name="Wu B."/>
            <person name="Xu Z."/>
            <person name="Knudson A."/>
            <person name="Carlson A."/>
            <person name="Chen N."/>
            <person name="Kovaka S."/>
            <person name="LaButti K."/>
            <person name="Lipzen A."/>
            <person name="Pennachio C."/>
            <person name="Riley R."/>
            <person name="Schakwitz W."/>
            <person name="Umezawa K."/>
            <person name="Ohm R.A."/>
            <person name="Grigoriev I.V."/>
            <person name="Nagy L.G."/>
            <person name="Gibbons J."/>
            <person name="Hibbett D."/>
        </authorList>
    </citation>
    <scope>NUCLEOTIDE SEQUENCE [LARGE SCALE GENOMIC DNA]</scope>
    <source>
        <strain evidence="11">ALCF2SS1-6</strain>
    </source>
</reference>
<dbReference type="PANTHER" id="PTHR23502">
    <property type="entry name" value="MAJOR FACILITATOR SUPERFAMILY"/>
    <property type="match status" value="1"/>
</dbReference>
<feature type="transmembrane region" description="Helical" evidence="9">
    <location>
        <begin position="433"/>
        <end position="452"/>
    </location>
</feature>
<comment type="similarity">
    <text evidence="7">Belongs to the major facilitator superfamily. DHA1 family. Polyamines/proton antiporter (TC 2.A.1.2.16) subfamily.</text>
</comment>
<feature type="transmembrane region" description="Helical" evidence="9">
    <location>
        <begin position="221"/>
        <end position="242"/>
    </location>
</feature>
<feature type="transmembrane region" description="Helical" evidence="9">
    <location>
        <begin position="368"/>
        <end position="387"/>
    </location>
</feature>
<evidence type="ECO:0000256" key="2">
    <source>
        <dbReference type="ARBA" id="ARBA00022448"/>
    </source>
</evidence>
<evidence type="ECO:0000256" key="6">
    <source>
        <dbReference type="ARBA" id="ARBA00023136"/>
    </source>
</evidence>
<feature type="transmembrane region" description="Helical" evidence="9">
    <location>
        <begin position="191"/>
        <end position="209"/>
    </location>
</feature>
<feature type="transmembrane region" description="Helical" evidence="9">
    <location>
        <begin position="408"/>
        <end position="427"/>
    </location>
</feature>
<dbReference type="OrthoDB" id="9986881at2759"/>
<dbReference type="Pfam" id="PF07690">
    <property type="entry name" value="MFS_1"/>
    <property type="match status" value="1"/>
</dbReference>
<feature type="transmembrane region" description="Helical" evidence="9">
    <location>
        <begin position="94"/>
        <end position="114"/>
    </location>
</feature>
<feature type="transmembrane region" description="Helical" evidence="9">
    <location>
        <begin position="161"/>
        <end position="179"/>
    </location>
</feature>
<proteinExistence type="inferred from homology"/>
<dbReference type="STRING" id="1328759.A0A5C2SRA5"/>
<dbReference type="FunFam" id="1.20.1250.20:FF:000011">
    <property type="entry name" value="MFS multidrug transporter, putative"/>
    <property type="match status" value="1"/>
</dbReference>
<evidence type="ECO:0000256" key="5">
    <source>
        <dbReference type="ARBA" id="ARBA00022989"/>
    </source>
</evidence>
<feature type="domain" description="Major facilitator superfamily (MFS) profile" evidence="10">
    <location>
        <begin position="96"/>
        <end position="525"/>
    </location>
</feature>
<evidence type="ECO:0000256" key="8">
    <source>
        <dbReference type="SAM" id="MobiDB-lite"/>
    </source>
</evidence>
<sequence length="568" mass="62093">MATSVPMSQTTTLHATDEEAPHSHFHVGRVSVPFGSRVPESGTKPKAMEGSRSEVDEPWQKKYPGKGTHEDPYVIDWDIGDADNPYNWSRTRKWAITAQLATSTFTVSFCSSAYSGGLSSMSEELHMSRVLAILGVSLYVLGFGLGPLLFAPLGELYGRRIVFVITGSIFTLFHMGGALGHNAATILVTRLFAGTFGSAPLTNAGGALSDMWIPRERGFASSLYGTAPWMGPVLGPIVGGWISETRLGWRFSFWIMFIVSAMNALACIFITPETFGPVLLRRRARKLTKDSGGDVIYISRHDLNRSQSLTSILRRDMARPFYFLVTEPIVLLLSIYIAIAYATLYAFFAAFPIVFQDHRGFSPGEGGLAFLGIGVGNLIGLSLAPIATKWYWRAMDRNDGRTIPEARLYLPMIGGVCLPISLFWFAWTSDPPVHWIVPILAGIPFGFACAIIMQGLTQYLMDAYGIYCASAIASTVVTRSIVAAIFPIISPPMYARLGDAWACSVFGFLAAACMPVPYFFYKYGSWVRGKSVYALHDDGLPQAGVTEPPSRADVDRKDISAASEKPVD</sequence>
<keyword evidence="6 9" id="KW-0472">Membrane</keyword>
<protein>
    <submittedName>
        <fullName evidence="11">MFS general substrate transporter</fullName>
    </submittedName>
</protein>
<dbReference type="GO" id="GO:0005886">
    <property type="term" value="C:plasma membrane"/>
    <property type="evidence" value="ECO:0007669"/>
    <property type="project" value="UniProtKB-SubCell"/>
</dbReference>
<dbReference type="InterPro" id="IPR020846">
    <property type="entry name" value="MFS_dom"/>
</dbReference>
<feature type="compositionally biased region" description="Polar residues" evidence="8">
    <location>
        <begin position="1"/>
        <end position="14"/>
    </location>
</feature>
<feature type="region of interest" description="Disordered" evidence="8">
    <location>
        <begin position="1"/>
        <end position="63"/>
    </location>
</feature>
<dbReference type="AlphaFoldDB" id="A0A5C2SRA5"/>
<name>A0A5C2SRA5_9APHY</name>
<feature type="transmembrane region" description="Helical" evidence="9">
    <location>
        <begin position="126"/>
        <end position="149"/>
    </location>
</feature>
<evidence type="ECO:0000256" key="4">
    <source>
        <dbReference type="ARBA" id="ARBA00022692"/>
    </source>
</evidence>
<feature type="region of interest" description="Disordered" evidence="8">
    <location>
        <begin position="543"/>
        <end position="568"/>
    </location>
</feature>
<evidence type="ECO:0000259" key="10">
    <source>
        <dbReference type="PROSITE" id="PS50850"/>
    </source>
</evidence>
<keyword evidence="3" id="KW-1003">Cell membrane</keyword>
<feature type="transmembrane region" description="Helical" evidence="9">
    <location>
        <begin position="321"/>
        <end position="348"/>
    </location>
</feature>
<keyword evidence="5 9" id="KW-1133">Transmembrane helix</keyword>
<evidence type="ECO:0000256" key="1">
    <source>
        <dbReference type="ARBA" id="ARBA00004651"/>
    </source>
</evidence>
<keyword evidence="4 9" id="KW-0812">Transmembrane</keyword>
<feature type="transmembrane region" description="Helical" evidence="9">
    <location>
        <begin position="501"/>
        <end position="521"/>
    </location>
</feature>
<evidence type="ECO:0000313" key="12">
    <source>
        <dbReference type="Proteomes" id="UP000313359"/>
    </source>
</evidence>
<organism evidence="11 12">
    <name type="scientific">Lentinus tigrinus ALCF2SS1-6</name>
    <dbReference type="NCBI Taxonomy" id="1328759"/>
    <lineage>
        <taxon>Eukaryota</taxon>
        <taxon>Fungi</taxon>
        <taxon>Dikarya</taxon>
        <taxon>Basidiomycota</taxon>
        <taxon>Agaricomycotina</taxon>
        <taxon>Agaricomycetes</taxon>
        <taxon>Polyporales</taxon>
        <taxon>Polyporaceae</taxon>
        <taxon>Lentinus</taxon>
    </lineage>
</organism>
<dbReference type="EMBL" id="ML122251">
    <property type="protein sequence ID" value="RPD65881.1"/>
    <property type="molecule type" value="Genomic_DNA"/>
</dbReference>